<evidence type="ECO:0000313" key="12">
    <source>
        <dbReference type="EMBL" id="WGF39474.1"/>
    </source>
</evidence>
<dbReference type="InterPro" id="IPR004358">
    <property type="entry name" value="Sig_transdc_His_kin-like_C"/>
</dbReference>
<organism evidence="12 13">
    <name type="scientific">Lysinibacillus capsici</name>
    <dbReference type="NCBI Taxonomy" id="2115968"/>
    <lineage>
        <taxon>Bacteria</taxon>
        <taxon>Bacillati</taxon>
        <taxon>Bacillota</taxon>
        <taxon>Bacilli</taxon>
        <taxon>Bacillales</taxon>
        <taxon>Bacillaceae</taxon>
        <taxon>Lysinibacillus</taxon>
    </lineage>
</organism>
<reference evidence="12 13" key="1">
    <citation type="submission" date="2023-04" db="EMBL/GenBank/DDBJ databases">
        <title>Genomic of Lysinibacillus capsici TSBLM.</title>
        <authorList>
            <person name="Hu X.S."/>
            <person name="Yu C.H."/>
        </authorList>
    </citation>
    <scope>NUCLEOTIDE SEQUENCE [LARGE SCALE GENOMIC DNA]</scope>
    <source>
        <strain evidence="12 13">TSBLM</strain>
    </source>
</reference>
<comment type="subcellular location">
    <subcellularLocation>
        <location evidence="2">Membrane</location>
    </subcellularLocation>
</comment>
<keyword evidence="5" id="KW-0808">Transferase</keyword>
<evidence type="ECO:0000256" key="5">
    <source>
        <dbReference type="ARBA" id="ARBA00022679"/>
    </source>
</evidence>
<evidence type="ECO:0000256" key="2">
    <source>
        <dbReference type="ARBA" id="ARBA00004370"/>
    </source>
</evidence>
<dbReference type="SUPFAM" id="SSF55874">
    <property type="entry name" value="ATPase domain of HSP90 chaperone/DNA topoisomerase II/histidine kinase"/>
    <property type="match status" value="1"/>
</dbReference>
<sequence>MFKKTRKKLTLFNSIYFIGFFFAFLIILYFSLVQLMDYQQIEELETYYKEQYHDFFEHKNDNEGKLEFNPNGMYFYYIYTKDQILVHGDENYQGLFKDLEKIIRTEDPSKRFVKNIKWRDKHLLILSKPIQPNDEFLGYIVIGKSTTSQYHFFQKMILLFIVLIIIFTIIIGFLSYYMAGKAMIPIQHALEKQKSFVSDASHELRTPLSVFYSSLDILETDEANNMSDFCKELIEDLKHEAELMKELLDKLLFLARHDKNRIHSTKEKISLTELLLTISRKFKRALPKSIVFETEIQPDVEFIGNSNNITELIYILLDNAAQYTQRGSIYLKLLQTDKMIYIYIEDTGIGISKEDLPFIFDRFFRSDAVRNRNGTGLGLAIADSIVQDHGGTLTVQSELEKGTTFCIQFPLYTKSLHDG</sequence>
<dbReference type="Gene3D" id="1.10.287.130">
    <property type="match status" value="1"/>
</dbReference>
<dbReference type="EMBL" id="CP122283">
    <property type="protein sequence ID" value="WGF39474.1"/>
    <property type="molecule type" value="Genomic_DNA"/>
</dbReference>
<dbReference type="Proteomes" id="UP001244564">
    <property type="component" value="Chromosome"/>
</dbReference>
<dbReference type="InterPro" id="IPR005467">
    <property type="entry name" value="His_kinase_dom"/>
</dbReference>
<gene>
    <name evidence="12" type="ORF">QBO96_04195</name>
</gene>
<keyword evidence="4" id="KW-0597">Phosphoprotein</keyword>
<evidence type="ECO:0000256" key="8">
    <source>
        <dbReference type="ARBA" id="ARBA00022840"/>
    </source>
</evidence>
<keyword evidence="10" id="KW-1133">Transmembrane helix</keyword>
<dbReference type="PANTHER" id="PTHR45453:SF1">
    <property type="entry name" value="PHOSPHATE REGULON SENSOR PROTEIN PHOR"/>
    <property type="match status" value="1"/>
</dbReference>
<feature type="domain" description="Histidine kinase" evidence="11">
    <location>
        <begin position="199"/>
        <end position="413"/>
    </location>
</feature>
<dbReference type="SMART" id="SM00388">
    <property type="entry name" value="HisKA"/>
    <property type="match status" value="1"/>
</dbReference>
<dbReference type="InterPro" id="IPR003661">
    <property type="entry name" value="HisK_dim/P_dom"/>
</dbReference>
<dbReference type="GO" id="GO:0016301">
    <property type="term" value="F:kinase activity"/>
    <property type="evidence" value="ECO:0007669"/>
    <property type="project" value="UniProtKB-KW"/>
</dbReference>
<accession>A0ABY8KJ20</accession>
<keyword evidence="10" id="KW-0472">Membrane</keyword>
<comment type="catalytic activity">
    <reaction evidence="1">
        <text>ATP + protein L-histidine = ADP + protein N-phospho-L-histidine.</text>
        <dbReference type="EC" id="2.7.13.3"/>
    </reaction>
</comment>
<name>A0ABY8KJ20_9BACI</name>
<evidence type="ECO:0000256" key="4">
    <source>
        <dbReference type="ARBA" id="ARBA00022553"/>
    </source>
</evidence>
<dbReference type="CDD" id="cd00075">
    <property type="entry name" value="HATPase"/>
    <property type="match status" value="1"/>
</dbReference>
<dbReference type="PROSITE" id="PS50109">
    <property type="entry name" value="HIS_KIN"/>
    <property type="match status" value="1"/>
</dbReference>
<keyword evidence="6" id="KW-0547">Nucleotide-binding</keyword>
<dbReference type="PANTHER" id="PTHR45453">
    <property type="entry name" value="PHOSPHATE REGULON SENSOR PROTEIN PHOR"/>
    <property type="match status" value="1"/>
</dbReference>
<evidence type="ECO:0000259" key="11">
    <source>
        <dbReference type="PROSITE" id="PS50109"/>
    </source>
</evidence>
<dbReference type="InterPro" id="IPR036890">
    <property type="entry name" value="HATPase_C_sf"/>
</dbReference>
<dbReference type="InterPro" id="IPR036097">
    <property type="entry name" value="HisK_dim/P_sf"/>
</dbReference>
<keyword evidence="9" id="KW-0902">Two-component regulatory system</keyword>
<proteinExistence type="predicted"/>
<evidence type="ECO:0000256" key="3">
    <source>
        <dbReference type="ARBA" id="ARBA00012438"/>
    </source>
</evidence>
<dbReference type="Pfam" id="PF02518">
    <property type="entry name" value="HATPase_c"/>
    <property type="match status" value="1"/>
</dbReference>
<dbReference type="RefSeq" id="WP_279495202.1">
    <property type="nucleotide sequence ID" value="NZ_CP122283.1"/>
</dbReference>
<feature type="transmembrane region" description="Helical" evidence="10">
    <location>
        <begin position="156"/>
        <end position="179"/>
    </location>
</feature>
<dbReference type="EC" id="2.7.13.3" evidence="3"/>
<evidence type="ECO:0000256" key="9">
    <source>
        <dbReference type="ARBA" id="ARBA00023012"/>
    </source>
</evidence>
<keyword evidence="7 12" id="KW-0418">Kinase</keyword>
<evidence type="ECO:0000313" key="13">
    <source>
        <dbReference type="Proteomes" id="UP001244564"/>
    </source>
</evidence>
<dbReference type="SUPFAM" id="SSF47384">
    <property type="entry name" value="Homodimeric domain of signal transducing histidine kinase"/>
    <property type="match status" value="1"/>
</dbReference>
<evidence type="ECO:0000256" key="6">
    <source>
        <dbReference type="ARBA" id="ARBA00022741"/>
    </source>
</evidence>
<keyword evidence="8" id="KW-0067">ATP-binding</keyword>
<feature type="transmembrane region" description="Helical" evidence="10">
    <location>
        <begin position="12"/>
        <end position="32"/>
    </location>
</feature>
<evidence type="ECO:0000256" key="1">
    <source>
        <dbReference type="ARBA" id="ARBA00000085"/>
    </source>
</evidence>
<dbReference type="PRINTS" id="PR00344">
    <property type="entry name" value="BCTRLSENSOR"/>
</dbReference>
<keyword evidence="13" id="KW-1185">Reference proteome</keyword>
<dbReference type="CDD" id="cd00082">
    <property type="entry name" value="HisKA"/>
    <property type="match status" value="1"/>
</dbReference>
<protein>
    <recommendedName>
        <fullName evidence="3">histidine kinase</fullName>
        <ecNumber evidence="3">2.7.13.3</ecNumber>
    </recommendedName>
</protein>
<keyword evidence="10" id="KW-0812">Transmembrane</keyword>
<dbReference type="Gene3D" id="3.30.565.10">
    <property type="entry name" value="Histidine kinase-like ATPase, C-terminal domain"/>
    <property type="match status" value="1"/>
</dbReference>
<evidence type="ECO:0000256" key="10">
    <source>
        <dbReference type="SAM" id="Phobius"/>
    </source>
</evidence>
<evidence type="ECO:0000256" key="7">
    <source>
        <dbReference type="ARBA" id="ARBA00022777"/>
    </source>
</evidence>
<dbReference type="InterPro" id="IPR003594">
    <property type="entry name" value="HATPase_dom"/>
</dbReference>
<dbReference type="SMART" id="SM00387">
    <property type="entry name" value="HATPase_c"/>
    <property type="match status" value="1"/>
</dbReference>
<dbReference type="Pfam" id="PF00512">
    <property type="entry name" value="HisKA"/>
    <property type="match status" value="1"/>
</dbReference>
<dbReference type="InterPro" id="IPR050351">
    <property type="entry name" value="BphY/WalK/GraS-like"/>
</dbReference>